<evidence type="ECO:0000313" key="9">
    <source>
        <dbReference type="Proteomes" id="UP000255153"/>
    </source>
</evidence>
<evidence type="ECO:0000313" key="8">
    <source>
        <dbReference type="Proteomes" id="UP000254159"/>
    </source>
</evidence>
<dbReference type="Proteomes" id="UP000255153">
    <property type="component" value="Unassembled WGS sequence"/>
</dbReference>
<evidence type="ECO:0000313" key="6">
    <source>
        <dbReference type="EMBL" id="TZE44561.1"/>
    </source>
</evidence>
<keyword evidence="1" id="KW-0472">Membrane</keyword>
<evidence type="ECO:0000313" key="10">
    <source>
        <dbReference type="Proteomes" id="UP000324120"/>
    </source>
</evidence>
<proteinExistence type="predicted"/>
<dbReference type="AlphaFoldDB" id="A0A0H0MS47"/>
<evidence type="ECO:0000313" key="3">
    <source>
        <dbReference type="EMBL" id="PBN67001.1"/>
    </source>
</evidence>
<organism evidence="2 11">
    <name type="scientific">Escherichia coli</name>
    <dbReference type="NCBI Taxonomy" id="562"/>
    <lineage>
        <taxon>Bacteria</taxon>
        <taxon>Pseudomonadati</taxon>
        <taxon>Pseudomonadota</taxon>
        <taxon>Gammaproteobacteria</taxon>
        <taxon>Enterobacterales</taxon>
        <taxon>Enterobacteriaceae</taxon>
        <taxon>Escherichia</taxon>
    </lineage>
</organism>
<reference evidence="6 10" key="5">
    <citation type="submission" date="2019-06" db="EMBL/GenBank/DDBJ databases">
        <title>The presence and diversity of blaCTX-M among Escherichia coli from urban wastewater and feedlot cattle, in Alberta, Canada.</title>
        <authorList>
            <person name="Cormier A.C."/>
            <person name="Chalmer G."/>
            <person name="Cook S.R."/>
            <person name="Zaheer R."/>
            <person name="Hannon S.J."/>
            <person name="Booker C.W."/>
            <person name="Read R."/>
            <person name="Gow S.P."/>
            <person name="Mcallister T.A."/>
            <person name="Boerlin P."/>
        </authorList>
    </citation>
    <scope>NUCLEOTIDE SEQUENCE [LARGE SCALE GENOMIC DNA]</scope>
    <source>
        <strain evidence="6 10">347</strain>
    </source>
</reference>
<reference evidence="3 7" key="1">
    <citation type="journal article" date="2015" name="Genome Announc.">
        <title>Draft Genome Sequences of Human-Pathogenic Escherichia coli O26:H11 Strains Carrying the stx2 Gene Only and Circulating in France.</title>
        <authorList>
            <person name="Delannoy S."/>
            <person name="Mariani-Kurkdjian P."/>
            <person name="Bonacorsi S."/>
            <person name="Liguori S."/>
            <person name="Ison S.A."/>
            <person name="Fach P."/>
        </authorList>
    </citation>
    <scope>NUCLEOTIDE SEQUENCE [LARGE SCALE GENOMIC DNA]</scope>
    <source>
        <strain evidence="3 7">34870</strain>
    </source>
</reference>
<accession>A0A0H0MS47</accession>
<reference evidence="8 9" key="3">
    <citation type="submission" date="2018-06" db="EMBL/GenBank/DDBJ databases">
        <authorList>
            <consortium name="Pathogen Informatics"/>
            <person name="Doyle S."/>
        </authorList>
    </citation>
    <scope>NUCLEOTIDE SEQUENCE [LARGE SCALE GENOMIC DNA]</scope>
    <source>
        <strain evidence="4 8">NCTC10865</strain>
        <strain evidence="5 9">NCTC8603</strain>
    </source>
</reference>
<feature type="transmembrane region" description="Helical" evidence="1">
    <location>
        <begin position="12"/>
        <end position="32"/>
    </location>
</feature>
<dbReference type="Proteomes" id="UP000036331">
    <property type="component" value="Unassembled WGS sequence"/>
</dbReference>
<evidence type="ECO:0000313" key="4">
    <source>
        <dbReference type="EMBL" id="STK06039.1"/>
    </source>
</evidence>
<evidence type="ECO:0000313" key="2">
    <source>
        <dbReference type="EMBL" id="EFC9750757.1"/>
    </source>
</evidence>
<evidence type="ECO:0000313" key="5">
    <source>
        <dbReference type="EMBL" id="STK58195.1"/>
    </source>
</evidence>
<keyword evidence="1" id="KW-0812">Transmembrane</keyword>
<evidence type="ECO:0000313" key="7">
    <source>
        <dbReference type="Proteomes" id="UP000036331"/>
    </source>
</evidence>
<evidence type="ECO:0000313" key="11">
    <source>
        <dbReference type="Proteomes" id="UP000532204"/>
    </source>
</evidence>
<reference evidence="3" key="2">
    <citation type="submission" date="2017-03" db="EMBL/GenBank/DDBJ databases">
        <title>The mobilome is the main driver of stx2-positive O26:H11 Escherichia coli strains evolution.</title>
        <authorList>
            <person name="Delannoy S."/>
            <person name="Mariani-Kurkdjian P."/>
            <person name="Webb H.E."/>
            <person name="Bonacorsi S."/>
            <person name="Fach P."/>
        </authorList>
    </citation>
    <scope>NUCLEOTIDE SEQUENCE</scope>
    <source>
        <strain evidence="3">34870</strain>
    </source>
</reference>
<protein>
    <submittedName>
        <fullName evidence="2">Uncharacterized protein</fullName>
    </submittedName>
</protein>
<reference evidence="2 11" key="4">
    <citation type="submission" date="2019-05" db="EMBL/GenBank/DDBJ databases">
        <authorList>
            <consortium name="NARMS: The National Antimicrobial Resistance Monitoring System"/>
        </authorList>
    </citation>
    <scope>NUCLEOTIDE SEQUENCE [LARGE SCALE GENOMIC DNA]</scope>
    <source>
        <strain evidence="2 11">CVM N18EC122</strain>
    </source>
</reference>
<dbReference type="EMBL" id="LDXE02000011">
    <property type="protein sequence ID" value="PBN67001.1"/>
    <property type="molecule type" value="Genomic_DNA"/>
</dbReference>
<feature type="transmembrane region" description="Helical" evidence="1">
    <location>
        <begin position="44"/>
        <end position="64"/>
    </location>
</feature>
<evidence type="ECO:0000256" key="1">
    <source>
        <dbReference type="SAM" id="Phobius"/>
    </source>
</evidence>
<sequence length="78" mass="9043">MQNNPNKCRTLWVRLYIYAVLCLIVSLVLYVWLLPNMISSNSTILVLLGVLLALIYPAFAVVFFREKTRKLINEKNVD</sequence>
<dbReference type="Proteomes" id="UP000532204">
    <property type="component" value="Unassembled WGS sequence"/>
</dbReference>
<dbReference type="EMBL" id="UGEE01000003">
    <property type="protein sequence ID" value="STK58195.1"/>
    <property type="molecule type" value="Genomic_DNA"/>
</dbReference>
<dbReference type="EMBL" id="AASEBA010000029">
    <property type="protein sequence ID" value="EFC9750757.1"/>
    <property type="molecule type" value="Genomic_DNA"/>
</dbReference>
<dbReference type="EMBL" id="VHKY01000023">
    <property type="protein sequence ID" value="TZE44561.1"/>
    <property type="molecule type" value="Genomic_DNA"/>
</dbReference>
<name>A0A0H0MS47_ECOLX</name>
<dbReference type="EMBL" id="UGCD01000004">
    <property type="protein sequence ID" value="STK06039.1"/>
    <property type="molecule type" value="Genomic_DNA"/>
</dbReference>
<dbReference type="Proteomes" id="UP000254159">
    <property type="component" value="Unassembled WGS sequence"/>
</dbReference>
<keyword evidence="1" id="KW-1133">Transmembrane helix</keyword>
<gene>
    <name evidence="3" type="ORF">ABE91_029805</name>
    <name evidence="2" type="ORF">E6D34_16055</name>
    <name evidence="6" type="ORF">FKO60_21160</name>
    <name evidence="4" type="ORF">NCTC10865_06451</name>
    <name evidence="5" type="ORF">NCTC8603_00183</name>
</gene>
<dbReference type="Proteomes" id="UP000324120">
    <property type="component" value="Unassembled WGS sequence"/>
</dbReference>